<dbReference type="SUPFAM" id="SSF49785">
    <property type="entry name" value="Galactose-binding domain-like"/>
    <property type="match status" value="1"/>
</dbReference>
<dbReference type="InterPro" id="IPR008964">
    <property type="entry name" value="Invasin/intimin_cell_adhesion"/>
</dbReference>
<feature type="domain" description="DUF4982" evidence="7">
    <location>
        <begin position="628"/>
        <end position="704"/>
    </location>
</feature>
<organism evidence="9 10">
    <name type="scientific">Gaetbulibacter aquiaggeris</name>
    <dbReference type="NCBI Taxonomy" id="1735373"/>
    <lineage>
        <taxon>Bacteria</taxon>
        <taxon>Pseudomonadati</taxon>
        <taxon>Bacteroidota</taxon>
        <taxon>Flavobacteriia</taxon>
        <taxon>Flavobacteriales</taxon>
        <taxon>Flavobacteriaceae</taxon>
        <taxon>Gaetbulibacter</taxon>
    </lineage>
</organism>
<dbReference type="Pfam" id="PF18565">
    <property type="entry name" value="Glyco_hydro2_C5"/>
    <property type="match status" value="1"/>
</dbReference>
<sequence>MINKLYSLLLVISLISCNTPEMQLRERISFNDYWLFQKTSDVNVSKIDYDDANWRSLELPHDWAIEGPFKPEYNLRTGGLPIFGKAWYRKHFTIDNSKKGSVVTLKFDGVMNNSTIYVNGKKVYHRPYGYIGFEIDITPYLNFGEDNIIAVEVNPEVLSARWYPGAGIYRNVWLEIKNPVHIKHWGSHISTPSITKDKAEVIIETIVLSKEDKSKDAYQIQTIIYDKEGIEVASNTTDFRFNKGKESTILQKLTVSNPELWDFKTPHLYNAISTILNKNEVIDNYSSHFGIRTIAFTREGFFINGRKEKIKGVCLHNDLGPLGSAVNYRATERQLEIMKEMGVNAIRTSHNPTSPEQLELCDKMGLLVQAEAFDCWAIGKTENDYNKYWNEWHEQDLRDMIKRDRNHPSIIMWSIGNEVKEQNNENGYKMAKELVEICHQEDPNRPTTAGFNNLSAAIKNGLANEVDLVGANYKPTQYAEVMEQHPNWIVYGSETASTVSSRGVYHLPLKKYDKHKSLQVNSYDINSPNWAYPPDIEFHFQDSLPNILGEFIWTGFDYLGEPTPYGGKDNLTHGNWDTDWPSRSSYFGAVDLAGFPKDRFYLYQSQWTTAPMVHLLPHWNWEGTDFEEIPVYCYTNGDEAELFVNGKSQGRKTKGVDKTRIPVNFGAWKGRPKYFDSPYRLNWNVKYEPGEIEVVAYKNGQEIARKFIKTAKAPDKIELITDRNVINADGKDLSFITVKIIDENGNFCPLADNKVNFKVTGPATIAAVGNGNAASTEPFQANYRKAFNGLCLLVIKSKNGETGEITIEATSNGLKSKIITVKSK</sequence>
<dbReference type="SUPFAM" id="SSF51445">
    <property type="entry name" value="(Trans)glycosidases"/>
    <property type="match status" value="1"/>
</dbReference>
<dbReference type="InterPro" id="IPR006101">
    <property type="entry name" value="Glyco_hydro_2"/>
</dbReference>
<dbReference type="InterPro" id="IPR006104">
    <property type="entry name" value="Glyco_hydro_2_N"/>
</dbReference>
<dbReference type="Pfam" id="PF00703">
    <property type="entry name" value="Glyco_hydro_2"/>
    <property type="match status" value="1"/>
</dbReference>
<dbReference type="Pfam" id="PF02837">
    <property type="entry name" value="Glyco_hydro_2_N"/>
    <property type="match status" value="1"/>
</dbReference>
<evidence type="ECO:0000259" key="7">
    <source>
        <dbReference type="Pfam" id="PF16355"/>
    </source>
</evidence>
<dbReference type="InterPro" id="IPR048229">
    <property type="entry name" value="GalB-like"/>
</dbReference>
<comment type="caution">
    <text evidence="9">The sequence shown here is derived from an EMBL/GenBank/DDBJ whole genome shotgun (WGS) entry which is preliminary data.</text>
</comment>
<dbReference type="InterPro" id="IPR006102">
    <property type="entry name" value="Ig-like_GH2"/>
</dbReference>
<dbReference type="InterPro" id="IPR032311">
    <property type="entry name" value="DUF4982"/>
</dbReference>
<gene>
    <name evidence="9" type="primary">galB</name>
    <name evidence="9" type="ORF">V8G56_07680</name>
</gene>
<dbReference type="PROSITE" id="PS00608">
    <property type="entry name" value="GLYCOSYL_HYDROL_F2_2"/>
    <property type="match status" value="1"/>
</dbReference>
<dbReference type="PANTHER" id="PTHR42732:SF1">
    <property type="entry name" value="BETA-MANNOSIDASE"/>
    <property type="match status" value="1"/>
</dbReference>
<keyword evidence="3" id="KW-0326">Glycosidase</keyword>
<protein>
    <submittedName>
        <fullName evidence="9">Beta-galactosidase GalB</fullName>
    </submittedName>
</protein>
<evidence type="ECO:0000259" key="8">
    <source>
        <dbReference type="Pfam" id="PF18565"/>
    </source>
</evidence>
<evidence type="ECO:0000256" key="2">
    <source>
        <dbReference type="ARBA" id="ARBA00022801"/>
    </source>
</evidence>
<feature type="domain" description="Glycosyl hydrolases family 2 sugar binding" evidence="6">
    <location>
        <begin position="84"/>
        <end position="168"/>
    </location>
</feature>
<dbReference type="InterPro" id="IPR006103">
    <property type="entry name" value="Glyco_hydro_2_cat"/>
</dbReference>
<dbReference type="EMBL" id="JBAWKC010000002">
    <property type="protein sequence ID" value="MFH6768609.1"/>
    <property type="molecule type" value="Genomic_DNA"/>
</dbReference>
<accession>A0ABW7MP58</accession>
<proteinExistence type="inferred from homology"/>
<dbReference type="InterPro" id="IPR040605">
    <property type="entry name" value="Glyco_hydro2_dom5"/>
</dbReference>
<dbReference type="InterPro" id="IPR008979">
    <property type="entry name" value="Galactose-bd-like_sf"/>
</dbReference>
<dbReference type="InterPro" id="IPR051913">
    <property type="entry name" value="GH2_Domain-Containing"/>
</dbReference>
<dbReference type="SUPFAM" id="SSF49303">
    <property type="entry name" value="beta-Galactosidase/glucuronidase domain"/>
    <property type="match status" value="1"/>
</dbReference>
<dbReference type="Gene3D" id="3.20.20.80">
    <property type="entry name" value="Glycosidases"/>
    <property type="match status" value="1"/>
</dbReference>
<feature type="domain" description="Glycoside hydrolase family 2 immunoglobulin-like beta-sandwich" evidence="4">
    <location>
        <begin position="191"/>
        <end position="292"/>
    </location>
</feature>
<dbReference type="InterPro" id="IPR023232">
    <property type="entry name" value="Glyco_hydro_2_AS"/>
</dbReference>
<dbReference type="Proteomes" id="UP001610104">
    <property type="component" value="Unassembled WGS sequence"/>
</dbReference>
<evidence type="ECO:0000256" key="1">
    <source>
        <dbReference type="ARBA" id="ARBA00007401"/>
    </source>
</evidence>
<evidence type="ECO:0000313" key="9">
    <source>
        <dbReference type="EMBL" id="MFH6768609.1"/>
    </source>
</evidence>
<reference evidence="9 10" key="1">
    <citation type="submission" date="2024-02" db="EMBL/GenBank/DDBJ databases">
        <title>A Gaetbulibacter species isolated from tidal flats and genomic insights of their niches.</title>
        <authorList>
            <person name="Ye Y."/>
        </authorList>
    </citation>
    <scope>NUCLEOTIDE SEQUENCE [LARGE SCALE GENOMIC DNA]</scope>
    <source>
        <strain evidence="9 10">KEM-8</strain>
    </source>
</reference>
<dbReference type="InterPro" id="IPR036156">
    <property type="entry name" value="Beta-gal/glucu_dom_sf"/>
</dbReference>
<keyword evidence="2" id="KW-0378">Hydrolase</keyword>
<evidence type="ECO:0000313" key="10">
    <source>
        <dbReference type="Proteomes" id="UP001610104"/>
    </source>
</evidence>
<dbReference type="Pfam" id="PF02836">
    <property type="entry name" value="Glyco_hydro_2_C"/>
    <property type="match status" value="1"/>
</dbReference>
<dbReference type="SUPFAM" id="SSF49373">
    <property type="entry name" value="Invasin/intimin cell-adhesion fragments"/>
    <property type="match status" value="1"/>
</dbReference>
<name>A0ABW7MP58_9FLAO</name>
<evidence type="ECO:0000259" key="5">
    <source>
        <dbReference type="Pfam" id="PF02836"/>
    </source>
</evidence>
<dbReference type="Gene3D" id="2.60.120.260">
    <property type="entry name" value="Galactose-binding domain-like"/>
    <property type="match status" value="1"/>
</dbReference>
<dbReference type="NCBIfam" id="NF041463">
    <property type="entry name" value="GalB"/>
    <property type="match status" value="1"/>
</dbReference>
<dbReference type="Gene3D" id="2.60.40.10">
    <property type="entry name" value="Immunoglobulins"/>
    <property type="match status" value="3"/>
</dbReference>
<evidence type="ECO:0000256" key="3">
    <source>
        <dbReference type="ARBA" id="ARBA00023295"/>
    </source>
</evidence>
<evidence type="ECO:0000259" key="6">
    <source>
        <dbReference type="Pfam" id="PF02837"/>
    </source>
</evidence>
<evidence type="ECO:0000259" key="4">
    <source>
        <dbReference type="Pfam" id="PF00703"/>
    </source>
</evidence>
<dbReference type="PRINTS" id="PR00132">
    <property type="entry name" value="GLHYDRLASE2"/>
</dbReference>
<dbReference type="RefSeq" id="WP_395437860.1">
    <property type="nucleotide sequence ID" value="NZ_JBAWKC010000002.1"/>
</dbReference>
<comment type="similarity">
    <text evidence="1">Belongs to the glycosyl hydrolase 2 family.</text>
</comment>
<feature type="domain" description="Glycoside hydrolase family 2" evidence="8">
    <location>
        <begin position="717"/>
        <end position="819"/>
    </location>
</feature>
<keyword evidence="10" id="KW-1185">Reference proteome</keyword>
<dbReference type="InterPro" id="IPR017853">
    <property type="entry name" value="GH"/>
</dbReference>
<dbReference type="PANTHER" id="PTHR42732">
    <property type="entry name" value="BETA-GALACTOSIDASE"/>
    <property type="match status" value="1"/>
</dbReference>
<dbReference type="Pfam" id="PF16355">
    <property type="entry name" value="DUF4982"/>
    <property type="match status" value="1"/>
</dbReference>
<dbReference type="InterPro" id="IPR013783">
    <property type="entry name" value="Ig-like_fold"/>
</dbReference>
<feature type="domain" description="Glycoside hydrolase family 2 catalytic" evidence="5">
    <location>
        <begin position="296"/>
        <end position="472"/>
    </location>
</feature>
<dbReference type="PROSITE" id="PS51257">
    <property type="entry name" value="PROKAR_LIPOPROTEIN"/>
    <property type="match status" value="1"/>
</dbReference>